<name>A0A0F9SLQ2_9ZZZZ</name>
<gene>
    <name evidence="1" type="ORF">LCGC14_0503900</name>
</gene>
<dbReference type="EMBL" id="LAZR01000596">
    <property type="protein sequence ID" value="KKN63272.1"/>
    <property type="molecule type" value="Genomic_DNA"/>
</dbReference>
<dbReference type="AlphaFoldDB" id="A0A0F9SLQ2"/>
<sequence length="287" mass="31890">MGFYSAGNNYGKITEILAGSEIQVTNLSDTIVDRFLVDHVPAEQLSVGLTLVAKEATVERTNPVLWGRTIDEIQLDWAYNHTITTQTLTNNGGLTPPVLGPNDVQHIYTGQAIQNTDVDFTIAGDDGGNFGSLSLASDIEGIEFGNYRVWGVGERYDYNKASAPDLWDDNDLITFLEDLLTTSGTKELKTVRVKTNLFGEGGELEHFYYFYPKRWGFATFEKYNFVGGLVRLKRNAADKIEPATDFYAYDAGEQDIMIDNGVATDAFLVYMSVNDQQDDDTEPILVT</sequence>
<comment type="caution">
    <text evidence="1">The sequence shown here is derived from an EMBL/GenBank/DDBJ whole genome shotgun (WGS) entry which is preliminary data.</text>
</comment>
<evidence type="ECO:0000313" key="1">
    <source>
        <dbReference type="EMBL" id="KKN63272.1"/>
    </source>
</evidence>
<accession>A0A0F9SLQ2</accession>
<organism evidence="1">
    <name type="scientific">marine sediment metagenome</name>
    <dbReference type="NCBI Taxonomy" id="412755"/>
    <lineage>
        <taxon>unclassified sequences</taxon>
        <taxon>metagenomes</taxon>
        <taxon>ecological metagenomes</taxon>
    </lineage>
</organism>
<protein>
    <submittedName>
        <fullName evidence="1">Uncharacterized protein</fullName>
    </submittedName>
</protein>
<proteinExistence type="predicted"/>
<reference evidence="1" key="1">
    <citation type="journal article" date="2015" name="Nature">
        <title>Complex archaea that bridge the gap between prokaryotes and eukaryotes.</title>
        <authorList>
            <person name="Spang A."/>
            <person name="Saw J.H."/>
            <person name="Jorgensen S.L."/>
            <person name="Zaremba-Niedzwiedzka K."/>
            <person name="Martijn J."/>
            <person name="Lind A.E."/>
            <person name="van Eijk R."/>
            <person name="Schleper C."/>
            <person name="Guy L."/>
            <person name="Ettema T.J."/>
        </authorList>
    </citation>
    <scope>NUCLEOTIDE SEQUENCE</scope>
</reference>